<dbReference type="NCBIfam" id="NF041940">
    <property type="entry name" value="choice_anch_X"/>
    <property type="match status" value="1"/>
</dbReference>
<proteinExistence type="predicted"/>
<evidence type="ECO:0000313" key="2">
    <source>
        <dbReference type="EMBL" id="CAI4033650.1"/>
    </source>
</evidence>
<dbReference type="InterPro" id="IPR012902">
    <property type="entry name" value="N_methyl_site"/>
</dbReference>
<sequence>MMSPDGHTADSHGSTCRSAEQGISLVEVMVAMMILAMAMMGSLSLFEWAEGGMRQGETALQALALAESKLEGKRAVPWEHLLAEDLDADGRYETLMRDDGQDGDATAGDGVYTVRAHHGPVELMWTVQPAQPRNLSASAYALIHVTARYRIKRDRWREIELGTVRANPRYVGAS</sequence>
<keyword evidence="1" id="KW-1133">Transmembrane helix</keyword>
<dbReference type="PROSITE" id="PS00409">
    <property type="entry name" value="PROKAR_NTER_METHYL"/>
    <property type="match status" value="1"/>
</dbReference>
<dbReference type="Pfam" id="PF07963">
    <property type="entry name" value="N_methyl"/>
    <property type="match status" value="1"/>
</dbReference>
<protein>
    <submittedName>
        <fullName evidence="2">Type II secretion system protein</fullName>
    </submittedName>
</protein>
<keyword evidence="1" id="KW-0472">Membrane</keyword>
<feature type="transmembrane region" description="Helical" evidence="1">
    <location>
        <begin position="28"/>
        <end position="46"/>
    </location>
</feature>
<dbReference type="RefSeq" id="WP_289271036.1">
    <property type="nucleotide sequence ID" value="NZ_OX365700.1"/>
</dbReference>
<reference evidence="2" key="1">
    <citation type="submission" date="2022-10" db="EMBL/GenBank/DDBJ databases">
        <authorList>
            <person name="Koch H."/>
        </authorList>
    </citation>
    <scope>NUCLEOTIDE SEQUENCE</scope>
    <source>
        <strain evidence="2">DNF</strain>
    </source>
</reference>
<dbReference type="KEGG" id="nti:DNFV4_04091"/>
<name>A0AA86N335_9BACT</name>
<dbReference type="Proteomes" id="UP001179121">
    <property type="component" value="Chromosome"/>
</dbReference>
<keyword evidence="1" id="KW-0812">Transmembrane</keyword>
<accession>A0AA86N335</accession>
<evidence type="ECO:0000256" key="1">
    <source>
        <dbReference type="SAM" id="Phobius"/>
    </source>
</evidence>
<dbReference type="AlphaFoldDB" id="A0AA86N335"/>
<keyword evidence="3" id="KW-1185">Reference proteome</keyword>
<dbReference type="EMBL" id="OX365700">
    <property type="protein sequence ID" value="CAI4033650.1"/>
    <property type="molecule type" value="Genomic_DNA"/>
</dbReference>
<gene>
    <name evidence="2" type="ORF">DNFV4_04091</name>
</gene>
<organism evidence="2 3">
    <name type="scientific">Nitrospira tepida</name>
    <dbReference type="NCBI Taxonomy" id="2973512"/>
    <lineage>
        <taxon>Bacteria</taxon>
        <taxon>Pseudomonadati</taxon>
        <taxon>Nitrospirota</taxon>
        <taxon>Nitrospiria</taxon>
        <taxon>Nitrospirales</taxon>
        <taxon>Nitrospiraceae</taxon>
        <taxon>Nitrospira</taxon>
    </lineage>
</organism>
<evidence type="ECO:0000313" key="3">
    <source>
        <dbReference type="Proteomes" id="UP001179121"/>
    </source>
</evidence>